<keyword evidence="9" id="KW-0732">Signal</keyword>
<accession>A0A8X8CHP5</accession>
<dbReference type="InterPro" id="IPR020084">
    <property type="entry name" value="NUDIX_hydrolase_CS"/>
</dbReference>
<dbReference type="PANTHER" id="PTHR12629">
    <property type="entry name" value="DIPHOSPHOINOSITOL POLYPHOSPHATE PHOSPHOHYDROLASE"/>
    <property type="match status" value="1"/>
</dbReference>
<dbReference type="InterPro" id="IPR000086">
    <property type="entry name" value="NUDIX_hydrolase_dom"/>
</dbReference>
<keyword evidence="12" id="KW-1185">Reference proteome</keyword>
<dbReference type="GO" id="GO:0016462">
    <property type="term" value="F:pyrophosphatase activity"/>
    <property type="evidence" value="ECO:0007669"/>
    <property type="project" value="InterPro"/>
</dbReference>
<comment type="cofactor">
    <cofactor evidence="1">
        <name>Mn(2+)</name>
        <dbReference type="ChEBI" id="CHEBI:29035"/>
    </cofactor>
</comment>
<dbReference type="PROSITE" id="PS51462">
    <property type="entry name" value="NUDIX"/>
    <property type="match status" value="1"/>
</dbReference>
<dbReference type="AlphaFoldDB" id="A0A8X8CHP5"/>
<dbReference type="FunFam" id="3.90.79.10:FF:000022">
    <property type="entry name" value="Nudix hydrolase 17, mitochondrial"/>
    <property type="match status" value="1"/>
</dbReference>
<feature type="region of interest" description="Disordered" evidence="8">
    <location>
        <begin position="228"/>
        <end position="248"/>
    </location>
</feature>
<feature type="compositionally biased region" description="Polar residues" evidence="8">
    <location>
        <begin position="237"/>
        <end position="248"/>
    </location>
</feature>
<name>A0A8X8CHP5_POPTO</name>
<keyword evidence="5" id="KW-0378">Hydrolase</keyword>
<dbReference type="CDD" id="cd04666">
    <property type="entry name" value="NUDIX_DIPP2_like_Nudt4"/>
    <property type="match status" value="1"/>
</dbReference>
<feature type="chain" id="PRO_5036497038" description="Nudix hydrolase domain-containing protein" evidence="9">
    <location>
        <begin position="30"/>
        <end position="311"/>
    </location>
</feature>
<feature type="signal peptide" evidence="9">
    <location>
        <begin position="1"/>
        <end position="29"/>
    </location>
</feature>
<evidence type="ECO:0000256" key="6">
    <source>
        <dbReference type="ARBA" id="ARBA00022842"/>
    </source>
</evidence>
<dbReference type="PROSITE" id="PS00893">
    <property type="entry name" value="NUDIX_BOX"/>
    <property type="match status" value="1"/>
</dbReference>
<dbReference type="GO" id="GO:0005737">
    <property type="term" value="C:cytoplasm"/>
    <property type="evidence" value="ECO:0007669"/>
    <property type="project" value="TreeGrafter"/>
</dbReference>
<evidence type="ECO:0000256" key="9">
    <source>
        <dbReference type="SAM" id="SignalP"/>
    </source>
</evidence>
<dbReference type="GO" id="GO:0046872">
    <property type="term" value="F:metal ion binding"/>
    <property type="evidence" value="ECO:0007669"/>
    <property type="project" value="UniProtKB-KW"/>
</dbReference>
<dbReference type="EMBL" id="JAAWWB010000023">
    <property type="protein sequence ID" value="KAG6753819.1"/>
    <property type="molecule type" value="Genomic_DNA"/>
</dbReference>
<dbReference type="Proteomes" id="UP000886885">
    <property type="component" value="Chromosome 12A"/>
</dbReference>
<evidence type="ECO:0000313" key="12">
    <source>
        <dbReference type="Proteomes" id="UP000886885"/>
    </source>
</evidence>
<feature type="domain" description="Nudix hydrolase" evidence="10">
    <location>
        <begin position="54"/>
        <end position="189"/>
    </location>
</feature>
<dbReference type="PANTHER" id="PTHR12629:SF15">
    <property type="entry name" value="NUDIX HYDROLASE 4"/>
    <property type="match status" value="1"/>
</dbReference>
<evidence type="ECO:0000256" key="3">
    <source>
        <dbReference type="ARBA" id="ARBA00005582"/>
    </source>
</evidence>
<evidence type="ECO:0000313" key="11">
    <source>
        <dbReference type="EMBL" id="KAG6753819.1"/>
    </source>
</evidence>
<evidence type="ECO:0000259" key="10">
    <source>
        <dbReference type="PROSITE" id="PS51462"/>
    </source>
</evidence>
<evidence type="ECO:0000256" key="4">
    <source>
        <dbReference type="ARBA" id="ARBA00022723"/>
    </source>
</evidence>
<protein>
    <recommendedName>
        <fullName evidence="10">Nudix hydrolase domain-containing protein</fullName>
    </recommendedName>
</protein>
<keyword evidence="7" id="KW-0464">Manganese</keyword>
<evidence type="ECO:0000256" key="8">
    <source>
        <dbReference type="SAM" id="MobiDB-lite"/>
    </source>
</evidence>
<organism evidence="11 12">
    <name type="scientific">Populus tomentosa</name>
    <name type="common">Chinese white poplar</name>
    <dbReference type="NCBI Taxonomy" id="118781"/>
    <lineage>
        <taxon>Eukaryota</taxon>
        <taxon>Viridiplantae</taxon>
        <taxon>Streptophyta</taxon>
        <taxon>Embryophyta</taxon>
        <taxon>Tracheophyta</taxon>
        <taxon>Spermatophyta</taxon>
        <taxon>Magnoliopsida</taxon>
        <taxon>eudicotyledons</taxon>
        <taxon>Gunneridae</taxon>
        <taxon>Pentapetalae</taxon>
        <taxon>rosids</taxon>
        <taxon>fabids</taxon>
        <taxon>Malpighiales</taxon>
        <taxon>Salicaceae</taxon>
        <taxon>Saliceae</taxon>
        <taxon>Populus</taxon>
    </lineage>
</organism>
<keyword evidence="4" id="KW-0479">Metal-binding</keyword>
<dbReference type="OrthoDB" id="2011998at2759"/>
<proteinExistence type="inferred from homology"/>
<sequence length="311" mass="36058">MRCFSFYLTNLTNLLNFLFPFLIKIPSKCLPVQIENMVNLVSRTGRHLQRYEKGYRLVVGCIPYRYKKSQEPASVEELEVLVISAQNGQGMLFPKGGWENDECMEEAAKRETEEEAGVIGVVQEKLGPWHYKSKRSCIMHESYMFPLLVQKELDCWPEKNIRKRRWVSINEAREVCHNWWMREALEELLTKSKSPSTKPKPKEGLLSSLQAKCLFLLANAALGDGDDPFPDKFTKRGAQQETRPSTSVDKAYEYQSQMTDEHGWARVDYNWDIDTTGIKSHDPYHFRGFKIFSSCSQRHCNFLPDSISKKP</sequence>
<comment type="cofactor">
    <cofactor evidence="2">
        <name>Mg(2+)</name>
        <dbReference type="ChEBI" id="CHEBI:18420"/>
    </cofactor>
</comment>
<dbReference type="Pfam" id="PF00293">
    <property type="entry name" value="NUDIX"/>
    <property type="match status" value="1"/>
</dbReference>
<evidence type="ECO:0000256" key="7">
    <source>
        <dbReference type="ARBA" id="ARBA00023211"/>
    </source>
</evidence>
<keyword evidence="6" id="KW-0460">Magnesium</keyword>
<evidence type="ECO:0000256" key="5">
    <source>
        <dbReference type="ARBA" id="ARBA00022801"/>
    </source>
</evidence>
<reference evidence="11" key="1">
    <citation type="journal article" date="2020" name="bioRxiv">
        <title>Hybrid origin of Populus tomentosa Carr. identified through genome sequencing and phylogenomic analysis.</title>
        <authorList>
            <person name="An X."/>
            <person name="Gao K."/>
            <person name="Chen Z."/>
            <person name="Li J."/>
            <person name="Yang X."/>
            <person name="Yang X."/>
            <person name="Zhou J."/>
            <person name="Guo T."/>
            <person name="Zhao T."/>
            <person name="Huang S."/>
            <person name="Miao D."/>
            <person name="Khan W.U."/>
            <person name="Rao P."/>
            <person name="Ye M."/>
            <person name="Lei B."/>
            <person name="Liao W."/>
            <person name="Wang J."/>
            <person name="Ji L."/>
            <person name="Li Y."/>
            <person name="Guo B."/>
            <person name="Mustafa N.S."/>
            <person name="Li S."/>
            <person name="Yun Q."/>
            <person name="Keller S.R."/>
            <person name="Mao J."/>
            <person name="Zhang R."/>
            <person name="Strauss S.H."/>
        </authorList>
    </citation>
    <scope>NUCLEOTIDE SEQUENCE</scope>
    <source>
        <strain evidence="11">GM15</strain>
        <tissue evidence="11">Leaf</tissue>
    </source>
</reference>
<dbReference type="InterPro" id="IPR047198">
    <property type="entry name" value="DDP-like_NUDIX"/>
</dbReference>
<evidence type="ECO:0000256" key="2">
    <source>
        <dbReference type="ARBA" id="ARBA00001946"/>
    </source>
</evidence>
<comment type="similarity">
    <text evidence="3">Belongs to the Nudix hydrolase family.</text>
</comment>
<dbReference type="GO" id="GO:0005634">
    <property type="term" value="C:nucleus"/>
    <property type="evidence" value="ECO:0007669"/>
    <property type="project" value="TreeGrafter"/>
</dbReference>
<evidence type="ECO:0000256" key="1">
    <source>
        <dbReference type="ARBA" id="ARBA00001936"/>
    </source>
</evidence>
<comment type="caution">
    <text evidence="11">The sequence shown here is derived from an EMBL/GenBank/DDBJ whole genome shotgun (WGS) entry which is preliminary data.</text>
</comment>
<gene>
    <name evidence="11" type="ORF">POTOM_041819</name>
</gene>